<feature type="active site" description="Nucleophile" evidence="4">
    <location>
        <position position="420"/>
    </location>
</feature>
<feature type="compositionally biased region" description="Basic residues" evidence="6">
    <location>
        <begin position="254"/>
        <end position="264"/>
    </location>
</feature>
<feature type="region of interest" description="Disordered" evidence="6">
    <location>
        <begin position="236"/>
        <end position="275"/>
    </location>
</feature>
<dbReference type="Pfam" id="PF05958">
    <property type="entry name" value="tRNA_U5-meth_tr"/>
    <property type="match status" value="1"/>
</dbReference>
<comment type="caution">
    <text evidence="8">The sequence shown here is derived from an EMBL/GenBank/DDBJ whole genome shotgun (WGS) entry which is preliminary data.</text>
</comment>
<protein>
    <submittedName>
        <fullName evidence="8">Class I SAM-dependent RNA methyltransferase</fullName>
    </submittedName>
</protein>
<dbReference type="CDD" id="cd02440">
    <property type="entry name" value="AdoMet_MTases"/>
    <property type="match status" value="1"/>
</dbReference>
<evidence type="ECO:0000256" key="2">
    <source>
        <dbReference type="ARBA" id="ARBA00022679"/>
    </source>
</evidence>
<sequence length="462" mass="47210">MSDSAPVTLSILRPAAGGESIAHHDGRTVFVTGAIPGETVDAVLTGASNRVLRATVTAVREASPHRVPDRREAMGVPGAGGIEFAHVALAHSRTLKEEAAADQLRRIGGIDPAAVGFALHPAPSEDLAAGVDDTTAEAGTRWRTRVQSAVAPDGRPGMLAAGSHRVVPVEGDALPLAVPELDALRLTRRRFPGVTRIELAAGTDSGAIVLRGPDAAAAARDLVPVVQQVPGDWSVLSAATPPAPQARSAAQRTGGRRARGRGGRNRGGGAAVPLTLHAGSGSVTETVPGLGRSLRVRGAGFWQVHRDAAALLTRAVRSAVGEPGDGLVLDLYSGAGLLGIALAEDGHRVLGIEGSAEAVEDARANAHGLDARFTAGRVETAALVADARVAVLDPPRAGAGAAVVDALTASAVERIVHVACDGATLARDLRRLTDGGFRIDSVVAHDLFPLTGHLEFVAVLSR</sequence>
<feature type="binding site" evidence="4">
    <location>
        <position position="353"/>
    </location>
    <ligand>
        <name>S-adenosyl-L-methionine</name>
        <dbReference type="ChEBI" id="CHEBI:59789"/>
    </ligand>
</feature>
<gene>
    <name evidence="8" type="ORF">K8V08_06945</name>
</gene>
<feature type="binding site" evidence="4">
    <location>
        <position position="393"/>
    </location>
    <ligand>
        <name>S-adenosyl-L-methionine</name>
        <dbReference type="ChEBI" id="CHEBI:59789"/>
    </ligand>
</feature>
<keyword evidence="1 4" id="KW-0489">Methyltransferase</keyword>
<evidence type="ECO:0000259" key="7">
    <source>
        <dbReference type="PROSITE" id="PS50926"/>
    </source>
</evidence>
<feature type="binding site" evidence="4">
    <location>
        <position position="332"/>
    </location>
    <ligand>
        <name>S-adenosyl-L-methionine</name>
        <dbReference type="ChEBI" id="CHEBI:59789"/>
    </ligand>
</feature>
<dbReference type="InterPro" id="IPR002792">
    <property type="entry name" value="TRAM_dom"/>
</dbReference>
<feature type="active site" evidence="5">
    <location>
        <position position="420"/>
    </location>
</feature>
<dbReference type="AlphaFoldDB" id="A0A921ME82"/>
<keyword evidence="2 4" id="KW-0808">Transferase</keyword>
<dbReference type="GO" id="GO:0070041">
    <property type="term" value="F:rRNA (uridine-C5-)-methyltransferase activity"/>
    <property type="evidence" value="ECO:0007669"/>
    <property type="project" value="TreeGrafter"/>
</dbReference>
<reference evidence="8" key="1">
    <citation type="journal article" date="2021" name="PeerJ">
        <title>Extensive microbial diversity within the chicken gut microbiome revealed by metagenomics and culture.</title>
        <authorList>
            <person name="Gilroy R."/>
            <person name="Ravi A."/>
            <person name="Getino M."/>
            <person name="Pursley I."/>
            <person name="Horton D.L."/>
            <person name="Alikhan N.F."/>
            <person name="Baker D."/>
            <person name="Gharbi K."/>
            <person name="Hall N."/>
            <person name="Watson M."/>
            <person name="Adriaenssens E.M."/>
            <person name="Foster-Nyarko E."/>
            <person name="Jarju S."/>
            <person name="Secka A."/>
            <person name="Antonio M."/>
            <person name="Oren A."/>
            <person name="Chaudhuri R.R."/>
            <person name="La Ragione R."/>
            <person name="Hildebrand F."/>
            <person name="Pallen M.J."/>
        </authorList>
    </citation>
    <scope>NUCLEOTIDE SEQUENCE</scope>
    <source>
        <strain evidence="8">ChiGjej5B5-7349</strain>
    </source>
</reference>
<accession>A0A921ME82</accession>
<dbReference type="PROSITE" id="PS50926">
    <property type="entry name" value="TRAM"/>
    <property type="match status" value="1"/>
</dbReference>
<dbReference type="Gene3D" id="3.40.50.150">
    <property type="entry name" value="Vaccinia Virus protein VP39"/>
    <property type="match status" value="1"/>
</dbReference>
<dbReference type="InterPro" id="IPR030390">
    <property type="entry name" value="MeTrfase_TrmA_AS"/>
</dbReference>
<dbReference type="PROSITE" id="PS01230">
    <property type="entry name" value="TRMA_1"/>
    <property type="match status" value="1"/>
</dbReference>
<evidence type="ECO:0000256" key="3">
    <source>
        <dbReference type="ARBA" id="ARBA00022691"/>
    </source>
</evidence>
<evidence type="ECO:0000313" key="9">
    <source>
        <dbReference type="Proteomes" id="UP000784435"/>
    </source>
</evidence>
<evidence type="ECO:0000256" key="4">
    <source>
        <dbReference type="PROSITE-ProRule" id="PRU01024"/>
    </source>
</evidence>
<name>A0A921ME82_9MICO</name>
<reference evidence="8" key="2">
    <citation type="submission" date="2021-09" db="EMBL/GenBank/DDBJ databases">
        <authorList>
            <person name="Gilroy R."/>
        </authorList>
    </citation>
    <scope>NUCLEOTIDE SEQUENCE</scope>
    <source>
        <strain evidence="8">ChiGjej5B5-7349</strain>
    </source>
</reference>
<dbReference type="SUPFAM" id="SSF53335">
    <property type="entry name" value="S-adenosyl-L-methionine-dependent methyltransferases"/>
    <property type="match status" value="1"/>
</dbReference>
<dbReference type="PANTHER" id="PTHR11061:SF30">
    <property type="entry name" value="TRNA (URACIL(54)-C(5))-METHYLTRANSFERASE"/>
    <property type="match status" value="1"/>
</dbReference>
<evidence type="ECO:0000313" key="8">
    <source>
        <dbReference type="EMBL" id="HJG80132.1"/>
    </source>
</evidence>
<dbReference type="EMBL" id="DYUK01000149">
    <property type="protein sequence ID" value="HJG80132.1"/>
    <property type="molecule type" value="Genomic_DNA"/>
</dbReference>
<dbReference type="Gene3D" id="2.40.50.1070">
    <property type="match status" value="1"/>
</dbReference>
<feature type="domain" description="TRAM" evidence="7">
    <location>
        <begin position="1"/>
        <end position="58"/>
    </location>
</feature>
<comment type="similarity">
    <text evidence="4">Belongs to the class I-like SAM-binding methyltransferase superfamily. RNA M5U methyltransferase family.</text>
</comment>
<dbReference type="InterPro" id="IPR012340">
    <property type="entry name" value="NA-bd_OB-fold"/>
</dbReference>
<dbReference type="GO" id="GO:0070475">
    <property type="term" value="P:rRNA base methylation"/>
    <property type="evidence" value="ECO:0007669"/>
    <property type="project" value="TreeGrafter"/>
</dbReference>
<dbReference type="InterPro" id="IPR029063">
    <property type="entry name" value="SAM-dependent_MTases_sf"/>
</dbReference>
<dbReference type="Gene3D" id="2.40.50.140">
    <property type="entry name" value="Nucleic acid-binding proteins"/>
    <property type="match status" value="1"/>
</dbReference>
<feature type="binding site" evidence="4">
    <location>
        <position position="303"/>
    </location>
    <ligand>
        <name>S-adenosyl-L-methionine</name>
        <dbReference type="ChEBI" id="CHEBI:59789"/>
    </ligand>
</feature>
<dbReference type="InterPro" id="IPR010280">
    <property type="entry name" value="U5_MeTrfase_fam"/>
</dbReference>
<dbReference type="PANTHER" id="PTHR11061">
    <property type="entry name" value="RNA M5U METHYLTRANSFERASE"/>
    <property type="match status" value="1"/>
</dbReference>
<proteinExistence type="inferred from homology"/>
<organism evidence="8 9">
    <name type="scientific">Brevibacterium senegalense</name>
    <dbReference type="NCBI Taxonomy" id="1033736"/>
    <lineage>
        <taxon>Bacteria</taxon>
        <taxon>Bacillati</taxon>
        <taxon>Actinomycetota</taxon>
        <taxon>Actinomycetes</taxon>
        <taxon>Micrococcales</taxon>
        <taxon>Brevibacteriaceae</taxon>
        <taxon>Brevibacterium</taxon>
    </lineage>
</organism>
<feature type="compositionally biased region" description="Low complexity" evidence="6">
    <location>
        <begin position="237"/>
        <end position="253"/>
    </location>
</feature>
<evidence type="ECO:0000256" key="6">
    <source>
        <dbReference type="SAM" id="MobiDB-lite"/>
    </source>
</evidence>
<evidence type="ECO:0000256" key="1">
    <source>
        <dbReference type="ARBA" id="ARBA00022603"/>
    </source>
</evidence>
<dbReference type="Proteomes" id="UP000784435">
    <property type="component" value="Unassembled WGS sequence"/>
</dbReference>
<dbReference type="PROSITE" id="PS51687">
    <property type="entry name" value="SAM_MT_RNA_M5U"/>
    <property type="match status" value="1"/>
</dbReference>
<dbReference type="SUPFAM" id="SSF50249">
    <property type="entry name" value="Nucleic acid-binding proteins"/>
    <property type="match status" value="1"/>
</dbReference>
<evidence type="ECO:0000256" key="5">
    <source>
        <dbReference type="PROSITE-ProRule" id="PRU10015"/>
    </source>
</evidence>
<keyword evidence="3 4" id="KW-0949">S-adenosyl-L-methionine</keyword>